<keyword evidence="5" id="KW-1185">Reference proteome</keyword>
<organism evidence="4 5">
    <name type="scientific">Capitella teleta</name>
    <name type="common">Polychaete worm</name>
    <dbReference type="NCBI Taxonomy" id="283909"/>
    <lineage>
        <taxon>Eukaryota</taxon>
        <taxon>Metazoa</taxon>
        <taxon>Spiralia</taxon>
        <taxon>Lophotrochozoa</taxon>
        <taxon>Annelida</taxon>
        <taxon>Polychaeta</taxon>
        <taxon>Sedentaria</taxon>
        <taxon>Scolecida</taxon>
        <taxon>Capitellidae</taxon>
        <taxon>Capitella</taxon>
    </lineage>
</organism>
<sequence length="243" mass="27121">MDPHSRRFLWDLILNLVREGRSVVLTSHSMEECEALCSRLAIMVNGRFRCLGSTQHLKNRFGDGYTVSIRVKGPDFTREVDAVSRFMMRSFPSSRLKESHHNMVQYELPSEYLSLAKVFSKMEEAIHDLEVEDYSVSQNTLDNVFINFVSKQQELIEAQEQGDGLAPIPQTELRPLPSQVDSDDDTILDMGMSVADSGCDTDVACLLDSRASSCRASSLGIEADLISDDEQILSDLPSSSHGP</sequence>
<reference evidence="5" key="2">
    <citation type="journal article" date="2013" name="Nature">
        <title>Insights into bilaterian evolution from three spiralian genomes.</title>
        <authorList>
            <person name="Simakov O."/>
            <person name="Marletaz F."/>
            <person name="Cho S.J."/>
            <person name="Edsinger-Gonzales E."/>
            <person name="Havlak P."/>
            <person name="Hellsten U."/>
            <person name="Kuo D.H."/>
            <person name="Larsson T."/>
            <person name="Lv J."/>
            <person name="Arendt D."/>
            <person name="Savage R."/>
            <person name="Osoegawa K."/>
            <person name="de Jong P."/>
            <person name="Grimwood J."/>
            <person name="Chapman J.A."/>
            <person name="Shapiro H."/>
            <person name="Aerts A."/>
            <person name="Otillar R.P."/>
            <person name="Terry A.Y."/>
            <person name="Boore J.L."/>
            <person name="Grigoriev I.V."/>
            <person name="Lindberg D.R."/>
            <person name="Seaver E.C."/>
            <person name="Weisblat D.A."/>
            <person name="Putnam N.H."/>
            <person name="Rokhsar D.S."/>
        </authorList>
    </citation>
    <scope>NUCLEOTIDE SEQUENCE</scope>
    <source>
        <strain evidence="5">I ESC-2004</strain>
    </source>
</reference>
<proteinExistence type="predicted"/>
<name>X2APN9_CAPTE</name>
<dbReference type="OrthoDB" id="15927at2759"/>
<dbReference type="GO" id="GO:0005319">
    <property type="term" value="F:lipid transporter activity"/>
    <property type="evidence" value="ECO:0007669"/>
    <property type="project" value="TreeGrafter"/>
</dbReference>
<dbReference type="InterPro" id="IPR027417">
    <property type="entry name" value="P-loop_NTPase"/>
</dbReference>
<evidence type="ECO:0000256" key="1">
    <source>
        <dbReference type="ARBA" id="ARBA00022448"/>
    </source>
</evidence>
<reference evidence="5" key="1">
    <citation type="submission" date="2012-12" db="EMBL/GenBank/DDBJ databases">
        <authorList>
            <person name="Hellsten U."/>
            <person name="Grimwood J."/>
            <person name="Chapman J.A."/>
            <person name="Shapiro H."/>
            <person name="Aerts A."/>
            <person name="Otillar R.P."/>
            <person name="Terry A.Y."/>
            <person name="Boore J.L."/>
            <person name="Simakov O."/>
            <person name="Marletaz F."/>
            <person name="Cho S.-J."/>
            <person name="Edsinger-Gonzales E."/>
            <person name="Havlak P."/>
            <person name="Kuo D.-H."/>
            <person name="Larsson T."/>
            <person name="Lv J."/>
            <person name="Arendt D."/>
            <person name="Savage R."/>
            <person name="Osoegawa K."/>
            <person name="de Jong P."/>
            <person name="Lindberg D.R."/>
            <person name="Seaver E.C."/>
            <person name="Weisblat D.A."/>
            <person name="Putnam N.H."/>
            <person name="Grigoriev I.V."/>
            <person name="Rokhsar D.S."/>
        </authorList>
    </citation>
    <scope>NUCLEOTIDE SEQUENCE</scope>
    <source>
        <strain evidence="5">I ESC-2004</strain>
    </source>
</reference>
<reference evidence="4" key="3">
    <citation type="submission" date="2015-06" db="UniProtKB">
        <authorList>
            <consortium name="EnsemblMetazoa"/>
        </authorList>
    </citation>
    <scope>IDENTIFICATION</scope>
</reference>
<protein>
    <recommendedName>
        <fullName evidence="3">ABCA1-4-like C-terminal R2 regulatory domain-containing protein</fullName>
    </recommendedName>
</protein>
<dbReference type="GO" id="GO:0140359">
    <property type="term" value="F:ABC-type transporter activity"/>
    <property type="evidence" value="ECO:0007669"/>
    <property type="project" value="InterPro"/>
</dbReference>
<evidence type="ECO:0000256" key="2">
    <source>
        <dbReference type="ARBA" id="ARBA00022737"/>
    </source>
</evidence>
<accession>X2APN9</accession>
<feature type="domain" description="ABCA1-4-like C-terminal R2 regulatory" evidence="3">
    <location>
        <begin position="62"/>
        <end position="138"/>
    </location>
</feature>
<dbReference type="PANTHER" id="PTHR19229">
    <property type="entry name" value="ATP-BINDING CASSETTE TRANSPORTER SUBFAMILY A ABCA"/>
    <property type="match status" value="1"/>
</dbReference>
<dbReference type="HOGENOM" id="CLU_110956_0_0_1"/>
<dbReference type="Proteomes" id="UP000014760">
    <property type="component" value="Unassembled WGS sequence"/>
</dbReference>
<keyword evidence="1" id="KW-0813">Transport</keyword>
<evidence type="ECO:0000259" key="3">
    <source>
        <dbReference type="Pfam" id="PF23321"/>
    </source>
</evidence>
<dbReference type="Pfam" id="PF23321">
    <property type="entry name" value="R1_ABCA1"/>
    <property type="match status" value="1"/>
</dbReference>
<dbReference type="EnsemblMetazoa" id="CapteT219516">
    <property type="protein sequence ID" value="CapteP219516"/>
    <property type="gene ID" value="CapteG219516"/>
</dbReference>
<evidence type="ECO:0000313" key="4">
    <source>
        <dbReference type="EnsemblMetazoa" id="CapteP219516"/>
    </source>
</evidence>
<evidence type="ECO:0000313" key="5">
    <source>
        <dbReference type="Proteomes" id="UP000014760"/>
    </source>
</evidence>
<dbReference type="OMA" id="AHENEPH"/>
<dbReference type="SUPFAM" id="SSF52540">
    <property type="entry name" value="P-loop containing nucleoside triphosphate hydrolases"/>
    <property type="match status" value="1"/>
</dbReference>
<dbReference type="Gene3D" id="3.40.50.300">
    <property type="entry name" value="P-loop containing nucleotide triphosphate hydrolases"/>
    <property type="match status" value="1"/>
</dbReference>
<dbReference type="InterPro" id="IPR026082">
    <property type="entry name" value="ABCA"/>
</dbReference>
<dbReference type="EMBL" id="AMQN01000136">
    <property type="status" value="NOT_ANNOTATED_CDS"/>
    <property type="molecule type" value="Genomic_DNA"/>
</dbReference>
<dbReference type="GO" id="GO:0016020">
    <property type="term" value="C:membrane"/>
    <property type="evidence" value="ECO:0007669"/>
    <property type="project" value="InterPro"/>
</dbReference>
<keyword evidence="2" id="KW-0677">Repeat</keyword>
<dbReference type="PANTHER" id="PTHR19229:SF36">
    <property type="entry name" value="ATP-BINDING CASSETTE SUB-FAMILY A MEMBER 2"/>
    <property type="match status" value="1"/>
</dbReference>
<dbReference type="InterPro" id="IPR056264">
    <property type="entry name" value="R2_ABCA1-4-like"/>
</dbReference>
<dbReference type="AlphaFoldDB" id="X2APN9"/>